<proteinExistence type="predicted"/>
<dbReference type="InterPro" id="IPR036388">
    <property type="entry name" value="WH-like_DNA-bd_sf"/>
</dbReference>
<evidence type="ECO:0000256" key="2">
    <source>
        <dbReference type="ARBA" id="ARBA00023012"/>
    </source>
</evidence>
<evidence type="ECO:0000256" key="5">
    <source>
        <dbReference type="ARBA" id="ARBA00023163"/>
    </source>
</evidence>
<dbReference type="SMART" id="SM00448">
    <property type="entry name" value="REC"/>
    <property type="match status" value="1"/>
</dbReference>
<dbReference type="Proteomes" id="UP000263486">
    <property type="component" value="Unassembled WGS sequence"/>
</dbReference>
<dbReference type="RefSeq" id="WP_114642453.1">
    <property type="nucleotide sequence ID" value="NZ_JAACIO010000014.1"/>
</dbReference>
<dbReference type="SUPFAM" id="SSF52172">
    <property type="entry name" value="CheY-like"/>
    <property type="match status" value="1"/>
</dbReference>
<dbReference type="SMART" id="SM00862">
    <property type="entry name" value="Trans_reg_C"/>
    <property type="match status" value="1"/>
</dbReference>
<evidence type="ECO:0000256" key="1">
    <source>
        <dbReference type="ARBA" id="ARBA00022553"/>
    </source>
</evidence>
<feature type="DNA-binding region" description="OmpR/PhoB-type" evidence="7">
    <location>
        <begin position="126"/>
        <end position="222"/>
    </location>
</feature>
<dbReference type="PROSITE" id="PS50110">
    <property type="entry name" value="RESPONSE_REGULATORY"/>
    <property type="match status" value="1"/>
</dbReference>
<dbReference type="Gene3D" id="6.10.250.690">
    <property type="match status" value="1"/>
</dbReference>
<feature type="domain" description="OmpR/PhoB-type" evidence="9">
    <location>
        <begin position="126"/>
        <end position="222"/>
    </location>
</feature>
<evidence type="ECO:0000313" key="11">
    <source>
        <dbReference type="Proteomes" id="UP000263486"/>
    </source>
</evidence>
<name>A0ABX9KHT2_9FUSO</name>
<keyword evidence="11" id="KW-1185">Reference proteome</keyword>
<evidence type="ECO:0000259" key="9">
    <source>
        <dbReference type="PROSITE" id="PS51755"/>
    </source>
</evidence>
<accession>A0ABX9KHT2</accession>
<dbReference type="Pfam" id="PF00072">
    <property type="entry name" value="Response_reg"/>
    <property type="match status" value="1"/>
</dbReference>
<dbReference type="CDD" id="cd17574">
    <property type="entry name" value="REC_OmpR"/>
    <property type="match status" value="1"/>
</dbReference>
<dbReference type="InterPro" id="IPR001789">
    <property type="entry name" value="Sig_transdc_resp-reg_receiver"/>
</dbReference>
<evidence type="ECO:0000256" key="6">
    <source>
        <dbReference type="PROSITE-ProRule" id="PRU00169"/>
    </source>
</evidence>
<dbReference type="EMBL" id="QUAJ01000013">
    <property type="protein sequence ID" value="REI41097.1"/>
    <property type="molecule type" value="Genomic_DNA"/>
</dbReference>
<keyword evidence="3" id="KW-0805">Transcription regulation</keyword>
<dbReference type="Gene3D" id="1.10.10.10">
    <property type="entry name" value="Winged helix-like DNA-binding domain superfamily/Winged helix DNA-binding domain"/>
    <property type="match status" value="1"/>
</dbReference>
<evidence type="ECO:0000259" key="8">
    <source>
        <dbReference type="PROSITE" id="PS50110"/>
    </source>
</evidence>
<reference evidence="10 11" key="1">
    <citation type="submission" date="2018-08" db="EMBL/GenBank/DDBJ databases">
        <title>Draft genome sequence of Psychrilyobacter sp. strain SD5 isolated from Black Sea water.</title>
        <authorList>
            <person name="Yadav S."/>
            <person name="Villanueva L."/>
            <person name="Damste J.S.S."/>
        </authorList>
    </citation>
    <scope>NUCLEOTIDE SEQUENCE [LARGE SCALE GENOMIC DNA]</scope>
    <source>
        <strain evidence="10 11">SD5</strain>
    </source>
</reference>
<evidence type="ECO:0000256" key="7">
    <source>
        <dbReference type="PROSITE-ProRule" id="PRU01091"/>
    </source>
</evidence>
<keyword evidence="4 7" id="KW-0238">DNA-binding</keyword>
<evidence type="ECO:0000313" key="10">
    <source>
        <dbReference type="EMBL" id="REI41097.1"/>
    </source>
</evidence>
<dbReference type="Gene3D" id="3.40.50.2300">
    <property type="match status" value="1"/>
</dbReference>
<dbReference type="InterPro" id="IPR011006">
    <property type="entry name" value="CheY-like_superfamily"/>
</dbReference>
<evidence type="ECO:0000256" key="3">
    <source>
        <dbReference type="ARBA" id="ARBA00023015"/>
    </source>
</evidence>
<dbReference type="InterPro" id="IPR001867">
    <property type="entry name" value="OmpR/PhoB-type_DNA-bd"/>
</dbReference>
<dbReference type="InterPro" id="IPR039420">
    <property type="entry name" value="WalR-like"/>
</dbReference>
<dbReference type="PANTHER" id="PTHR48111:SF22">
    <property type="entry name" value="REGULATOR OF RPOS"/>
    <property type="match status" value="1"/>
</dbReference>
<keyword evidence="2" id="KW-0902">Two-component regulatory system</keyword>
<evidence type="ECO:0000256" key="4">
    <source>
        <dbReference type="ARBA" id="ARBA00023125"/>
    </source>
</evidence>
<keyword evidence="1 6" id="KW-0597">Phosphoprotein</keyword>
<keyword evidence="5" id="KW-0804">Transcription</keyword>
<feature type="domain" description="Response regulatory" evidence="8">
    <location>
        <begin position="3"/>
        <end position="117"/>
    </location>
</feature>
<dbReference type="PANTHER" id="PTHR48111">
    <property type="entry name" value="REGULATOR OF RPOS"/>
    <property type="match status" value="1"/>
</dbReference>
<organism evidence="10 11">
    <name type="scientific">Psychrilyobacter piezotolerans</name>
    <dbReference type="NCBI Taxonomy" id="2293438"/>
    <lineage>
        <taxon>Bacteria</taxon>
        <taxon>Fusobacteriati</taxon>
        <taxon>Fusobacteriota</taxon>
        <taxon>Fusobacteriia</taxon>
        <taxon>Fusobacteriales</taxon>
        <taxon>Fusobacteriaceae</taxon>
        <taxon>Psychrilyobacter</taxon>
    </lineage>
</organism>
<protein>
    <submittedName>
        <fullName evidence="10">Response regulator</fullName>
    </submittedName>
</protein>
<dbReference type="PROSITE" id="PS51755">
    <property type="entry name" value="OMPR_PHOB"/>
    <property type="match status" value="1"/>
</dbReference>
<dbReference type="Pfam" id="PF00486">
    <property type="entry name" value="Trans_reg_C"/>
    <property type="match status" value="1"/>
</dbReference>
<sequence>MYNILIVEDETKIARLMELHLTYEGYKVDVANDGFEALNKIREKTYDVVILDWMLPKVEGPKVCQEIKKFYPETIVIMVTAKDDITDKITGFEFGADDYLTKPFESLELSARIKAHLRKIHRQDTTYQMTVKDLTLDLSRFVAIRGDRDIKLSKTEFELLKFLIENKGIVLTRNKILVNVWGYDGSDSILDVYIKYLRDKIDKDFPVKLIKTIRGIGFTIEK</sequence>
<gene>
    <name evidence="10" type="ORF">DYH56_08700</name>
</gene>
<feature type="modified residue" description="4-aspartylphosphate" evidence="6">
    <location>
        <position position="52"/>
    </location>
</feature>
<dbReference type="CDD" id="cd00383">
    <property type="entry name" value="trans_reg_C"/>
    <property type="match status" value="1"/>
</dbReference>
<comment type="caution">
    <text evidence="10">The sequence shown here is derived from an EMBL/GenBank/DDBJ whole genome shotgun (WGS) entry which is preliminary data.</text>
</comment>